<name>A0A1F5N0K5_9BACT</name>
<dbReference type="Pfam" id="PF01936">
    <property type="entry name" value="NYN"/>
    <property type="match status" value="1"/>
</dbReference>
<evidence type="ECO:0000259" key="1">
    <source>
        <dbReference type="Pfam" id="PF01936"/>
    </source>
</evidence>
<proteinExistence type="predicted"/>
<evidence type="ECO:0000313" key="3">
    <source>
        <dbReference type="Proteomes" id="UP000177135"/>
    </source>
</evidence>
<protein>
    <recommendedName>
        <fullName evidence="1">NYN domain-containing protein</fullName>
    </recommendedName>
</protein>
<accession>A0A1F5N0K5</accession>
<dbReference type="PANTHER" id="PTHR35458">
    <property type="entry name" value="SLR0755 PROTEIN"/>
    <property type="match status" value="1"/>
</dbReference>
<reference evidence="2 3" key="1">
    <citation type="journal article" date="2016" name="Nat. Commun.">
        <title>Thousands of microbial genomes shed light on interconnected biogeochemical processes in an aquifer system.</title>
        <authorList>
            <person name="Anantharaman K."/>
            <person name="Brown C.T."/>
            <person name="Hug L.A."/>
            <person name="Sharon I."/>
            <person name="Castelle C.J."/>
            <person name="Probst A.J."/>
            <person name="Thomas B.C."/>
            <person name="Singh A."/>
            <person name="Wilkins M.J."/>
            <person name="Karaoz U."/>
            <person name="Brodie E.L."/>
            <person name="Williams K.H."/>
            <person name="Hubbard S.S."/>
            <person name="Banfield J.F."/>
        </authorList>
    </citation>
    <scope>NUCLEOTIDE SEQUENCE [LARGE SCALE GENOMIC DNA]</scope>
</reference>
<evidence type="ECO:0000313" key="2">
    <source>
        <dbReference type="EMBL" id="OGE71148.1"/>
    </source>
</evidence>
<dbReference type="Proteomes" id="UP000177135">
    <property type="component" value="Unassembled WGS sequence"/>
</dbReference>
<dbReference type="InterPro" id="IPR021139">
    <property type="entry name" value="NYN"/>
</dbReference>
<gene>
    <name evidence="2" type="ORF">A2617_04460</name>
</gene>
<dbReference type="InterPro" id="IPR047140">
    <property type="entry name" value="LabA"/>
</dbReference>
<sequence length="181" mass="20951">MVKKKILVQFDGSNFYNKVKKILPQVHLTNFDYHGLAKSLVKSDQFQVVYYVGEIRQYEGNKKSEMLYSNQQKLFTHLRNQNVDIKLGYLLMSDGKFHEKGVDVQIAVDIVRGSIKNEFSKFYLISSDTDLLPAIQTAKDEKKEIIYVGFENFISRALQKNCSSYLILKKDQILKLAKGKK</sequence>
<dbReference type="EMBL" id="MFEC01000019">
    <property type="protein sequence ID" value="OGE71148.1"/>
    <property type="molecule type" value="Genomic_DNA"/>
</dbReference>
<feature type="domain" description="NYN" evidence="1">
    <location>
        <begin position="6"/>
        <end position="167"/>
    </location>
</feature>
<comment type="caution">
    <text evidence="2">The sequence shown here is derived from an EMBL/GenBank/DDBJ whole genome shotgun (WGS) entry which is preliminary data.</text>
</comment>
<dbReference type="GO" id="GO:0004540">
    <property type="term" value="F:RNA nuclease activity"/>
    <property type="evidence" value="ECO:0007669"/>
    <property type="project" value="InterPro"/>
</dbReference>
<dbReference type="Gene3D" id="3.40.50.1010">
    <property type="entry name" value="5'-nuclease"/>
    <property type="match status" value="1"/>
</dbReference>
<dbReference type="PANTHER" id="PTHR35458:SF8">
    <property type="entry name" value="SLR0650 PROTEIN"/>
    <property type="match status" value="1"/>
</dbReference>
<dbReference type="AlphaFoldDB" id="A0A1F5N0K5"/>
<organism evidence="2 3">
    <name type="scientific">Candidatus Daviesbacteria bacterium RIFOXYD1_FULL_41_10</name>
    <dbReference type="NCBI Taxonomy" id="1797801"/>
    <lineage>
        <taxon>Bacteria</taxon>
        <taxon>Candidatus Daviesiibacteriota</taxon>
    </lineage>
</organism>